<accession>A0AAV2M3N7</accession>
<dbReference type="InterPro" id="IPR028082">
    <property type="entry name" value="Peripla_BP_I"/>
</dbReference>
<keyword evidence="2" id="KW-1003">Cell membrane</keyword>
<keyword evidence="5 13" id="KW-1133">Transmembrane helix</keyword>
<dbReference type="CDD" id="cd15290">
    <property type="entry name" value="7tmC_TAS1R3"/>
    <property type="match status" value="1"/>
</dbReference>
<organism evidence="15 16">
    <name type="scientific">Knipowitschia caucasica</name>
    <name type="common">Caucasian dwarf goby</name>
    <name type="synonym">Pomatoschistus caucasicus</name>
    <dbReference type="NCBI Taxonomy" id="637954"/>
    <lineage>
        <taxon>Eukaryota</taxon>
        <taxon>Metazoa</taxon>
        <taxon>Chordata</taxon>
        <taxon>Craniata</taxon>
        <taxon>Vertebrata</taxon>
        <taxon>Euteleostomi</taxon>
        <taxon>Actinopterygii</taxon>
        <taxon>Neopterygii</taxon>
        <taxon>Teleostei</taxon>
        <taxon>Neoteleostei</taxon>
        <taxon>Acanthomorphata</taxon>
        <taxon>Gobiaria</taxon>
        <taxon>Gobiiformes</taxon>
        <taxon>Gobioidei</taxon>
        <taxon>Gobiidae</taxon>
        <taxon>Gobiinae</taxon>
        <taxon>Knipowitschia</taxon>
    </lineage>
</organism>
<evidence type="ECO:0000256" key="9">
    <source>
        <dbReference type="ARBA" id="ARBA00023180"/>
    </source>
</evidence>
<dbReference type="PANTHER" id="PTHR24061:SF435">
    <property type="entry name" value="TASTE RECEPTOR TYPE 1 MEMBER 3"/>
    <property type="match status" value="1"/>
</dbReference>
<evidence type="ECO:0000256" key="10">
    <source>
        <dbReference type="ARBA" id="ARBA00023224"/>
    </source>
</evidence>
<dbReference type="Gene3D" id="3.40.50.2300">
    <property type="match status" value="2"/>
</dbReference>
<evidence type="ECO:0000256" key="4">
    <source>
        <dbReference type="ARBA" id="ARBA00022729"/>
    </source>
</evidence>
<dbReference type="GO" id="GO:0004930">
    <property type="term" value="F:G protein-coupled receptor activity"/>
    <property type="evidence" value="ECO:0007669"/>
    <property type="project" value="UniProtKB-KW"/>
</dbReference>
<protein>
    <recommendedName>
        <fullName evidence="12">Taste receptor type 1 member 3</fullName>
    </recommendedName>
</protein>
<feature type="transmembrane region" description="Helical" evidence="13">
    <location>
        <begin position="252"/>
        <end position="273"/>
    </location>
</feature>
<dbReference type="FunFam" id="2.10.50.30:FF:000004">
    <property type="entry name" value="Taste receptor type 1 member 3-like protein"/>
    <property type="match status" value="1"/>
</dbReference>
<keyword evidence="10" id="KW-0807">Transducer</keyword>
<dbReference type="InterPro" id="IPR000068">
    <property type="entry name" value="GPCR_3_Ca_sens_rcpt-rel"/>
</dbReference>
<dbReference type="SUPFAM" id="SSF53822">
    <property type="entry name" value="Periplasmic binding protein-like I"/>
    <property type="match status" value="1"/>
</dbReference>
<dbReference type="Gene3D" id="2.10.50.30">
    <property type="entry name" value="GPCR, family 3, nine cysteines domain"/>
    <property type="match status" value="1"/>
</dbReference>
<keyword evidence="3 13" id="KW-0812">Transmembrane</keyword>
<evidence type="ECO:0000256" key="11">
    <source>
        <dbReference type="ARBA" id="ARBA00038492"/>
    </source>
</evidence>
<feature type="domain" description="G-protein coupled receptors family 3 profile" evidence="14">
    <location>
        <begin position="250"/>
        <end position="507"/>
    </location>
</feature>
<evidence type="ECO:0000259" key="14">
    <source>
        <dbReference type="PROSITE" id="PS50259"/>
    </source>
</evidence>
<dbReference type="GO" id="GO:0005886">
    <property type="term" value="C:plasma membrane"/>
    <property type="evidence" value="ECO:0007669"/>
    <property type="project" value="UniProtKB-SubCell"/>
</dbReference>
<dbReference type="Proteomes" id="UP001497482">
    <property type="component" value="Chromosome 6"/>
</dbReference>
<dbReference type="Pfam" id="PF00003">
    <property type="entry name" value="7tm_3"/>
    <property type="match status" value="1"/>
</dbReference>
<dbReference type="GO" id="GO:0050916">
    <property type="term" value="P:sensory perception of sweet taste"/>
    <property type="evidence" value="ECO:0007669"/>
    <property type="project" value="TreeGrafter"/>
</dbReference>
<keyword evidence="9" id="KW-0325">Glycoprotein</keyword>
<keyword evidence="6" id="KW-0297">G-protein coupled receptor</keyword>
<keyword evidence="16" id="KW-1185">Reference proteome</keyword>
<comment type="subcellular location">
    <subcellularLocation>
        <location evidence="1">Cell membrane</location>
        <topology evidence="1">Multi-pass membrane protein</topology>
    </subcellularLocation>
</comment>
<feature type="transmembrane region" description="Helical" evidence="13">
    <location>
        <begin position="447"/>
        <end position="468"/>
    </location>
</feature>
<feature type="transmembrane region" description="Helical" evidence="13">
    <location>
        <begin position="363"/>
        <end position="381"/>
    </location>
</feature>
<feature type="transmembrane region" description="Helical" evidence="13">
    <location>
        <begin position="324"/>
        <end position="343"/>
    </location>
</feature>
<dbReference type="InterPro" id="IPR011500">
    <property type="entry name" value="GPCR_3_9-Cys_dom"/>
</dbReference>
<keyword evidence="7 13" id="KW-0472">Membrane</keyword>
<name>A0AAV2M3N7_KNICA</name>
<proteinExistence type="inferred from homology"/>
<dbReference type="Pfam" id="PF07562">
    <property type="entry name" value="NCD3G"/>
    <property type="match status" value="1"/>
</dbReference>
<feature type="transmembrane region" description="Helical" evidence="13">
    <location>
        <begin position="280"/>
        <end position="304"/>
    </location>
</feature>
<dbReference type="InterPro" id="IPR001828">
    <property type="entry name" value="ANF_lig-bd_rcpt"/>
</dbReference>
<evidence type="ECO:0000256" key="2">
    <source>
        <dbReference type="ARBA" id="ARBA00022475"/>
    </source>
</evidence>
<evidence type="ECO:0000313" key="15">
    <source>
        <dbReference type="EMBL" id="CAL1607934.1"/>
    </source>
</evidence>
<dbReference type="InterPro" id="IPR000337">
    <property type="entry name" value="GPCR_3"/>
</dbReference>
<gene>
    <name evidence="15" type="ORF">KC01_LOCUS34940</name>
</gene>
<dbReference type="InterPro" id="IPR017978">
    <property type="entry name" value="GPCR_3_C"/>
</dbReference>
<evidence type="ECO:0000256" key="5">
    <source>
        <dbReference type="ARBA" id="ARBA00022989"/>
    </source>
</evidence>
<dbReference type="PANTHER" id="PTHR24061">
    <property type="entry name" value="CALCIUM-SENSING RECEPTOR-RELATED"/>
    <property type="match status" value="1"/>
</dbReference>
<evidence type="ECO:0000256" key="6">
    <source>
        <dbReference type="ARBA" id="ARBA00023040"/>
    </source>
</evidence>
<reference evidence="15 16" key="1">
    <citation type="submission" date="2024-04" db="EMBL/GenBank/DDBJ databases">
        <authorList>
            <person name="Waldvogel A.-M."/>
            <person name="Schoenle A."/>
        </authorList>
    </citation>
    <scope>NUCLEOTIDE SEQUENCE [LARGE SCALE GENOMIC DNA]</scope>
</reference>
<comment type="similarity">
    <text evidence="11">Belongs to the G-protein coupled receptor 3 family. TAS1R subfamily.</text>
</comment>
<feature type="transmembrane region" description="Helical" evidence="13">
    <location>
        <begin position="411"/>
        <end position="435"/>
    </location>
</feature>
<evidence type="ECO:0000313" key="16">
    <source>
        <dbReference type="Proteomes" id="UP001497482"/>
    </source>
</evidence>
<keyword evidence="4" id="KW-0732">Signal</keyword>
<evidence type="ECO:0000256" key="7">
    <source>
        <dbReference type="ARBA" id="ARBA00023136"/>
    </source>
</evidence>
<dbReference type="GO" id="GO:0050917">
    <property type="term" value="P:sensory perception of umami taste"/>
    <property type="evidence" value="ECO:0007669"/>
    <property type="project" value="TreeGrafter"/>
</dbReference>
<dbReference type="Pfam" id="PF01094">
    <property type="entry name" value="ANF_receptor"/>
    <property type="match status" value="1"/>
</dbReference>
<evidence type="ECO:0000256" key="1">
    <source>
        <dbReference type="ARBA" id="ARBA00004651"/>
    </source>
</evidence>
<dbReference type="EMBL" id="OZ035828">
    <property type="protein sequence ID" value="CAL1607934.1"/>
    <property type="molecule type" value="Genomic_DNA"/>
</dbReference>
<keyword evidence="8" id="KW-0675">Receptor</keyword>
<dbReference type="InterPro" id="IPR038550">
    <property type="entry name" value="GPCR_3_9-Cys_sf"/>
</dbReference>
<evidence type="ECO:0000256" key="13">
    <source>
        <dbReference type="SAM" id="Phobius"/>
    </source>
</evidence>
<evidence type="ECO:0000256" key="3">
    <source>
        <dbReference type="ARBA" id="ARBA00022692"/>
    </source>
</evidence>
<feature type="transmembrane region" description="Helical" evidence="13">
    <location>
        <begin position="474"/>
        <end position="494"/>
    </location>
</feature>
<sequence>MGFTDKTEDVHQLTEYTQTLFSKISEERKNSTLPPNNVNHNNPSDPCPQCWELSPINASIMQDSGVQRQAFSVYAAVYAVADALHKLLNCNTTHCDWKRGTKVFPWQLLHILKNTSIDINGSKFQLDSNGNPNVGYQVVLWKWEGSNVHILNVGSYLTELSINKSLFKWHTEDSTVPESTCSATCDPGQVRRVKGFHSCCFDCIDCQPGTFQADKGDIQCRPCPKRQWSTIRSTSCTDPTFEVLSWDMTESVVMVIAGALLLLCQSAVLLLFLRHRSSPLVLASGGTLAFVALLGLMGACLSLVLFLGQPTDTVCRLQVPLTSIWQTVALSILASISLQVFFVSEFPQRAAPHLRTIRGPGSWLLVLSCCVAQAGICGWFVQEGPSLSAYMEKMEITFVRAFLSCPVEPDIGFGLLQGFNVVLALVSFMSTFMAVKPFHQYNLSRDITFSCLIYCVIWVTFIPIYIGLKDKQKSIVHISFSLSSNFGLMAAYFFPKCFLMMRKPELNKAEYFCTVLEGVPPTPPEDEPQPQTQDRICALTFLT</sequence>
<dbReference type="PROSITE" id="PS50259">
    <property type="entry name" value="G_PROTEIN_RECEP_F3_4"/>
    <property type="match status" value="1"/>
</dbReference>
<dbReference type="AlphaFoldDB" id="A0AAV2M3N7"/>
<evidence type="ECO:0000256" key="8">
    <source>
        <dbReference type="ARBA" id="ARBA00023170"/>
    </source>
</evidence>
<evidence type="ECO:0000256" key="12">
    <source>
        <dbReference type="ARBA" id="ARBA00040705"/>
    </source>
</evidence>
<dbReference type="PRINTS" id="PR00248">
    <property type="entry name" value="GPCRMGR"/>
</dbReference>